<feature type="region of interest" description="Disordered" evidence="1">
    <location>
        <begin position="69"/>
        <end position="92"/>
    </location>
</feature>
<comment type="caution">
    <text evidence="2">The sequence shown here is derived from an EMBL/GenBank/DDBJ whole genome shotgun (WGS) entry which is preliminary data.</text>
</comment>
<reference evidence="2 3" key="1">
    <citation type="journal article" date="2014" name="Int. J. Syst. Evol. Microbiol.">
        <title>Complete genome sequence of Corynebacterium casei LMG S-19264T (=DSM 44701T), isolated from a smear-ripened cheese.</title>
        <authorList>
            <consortium name="US DOE Joint Genome Institute (JGI-PGF)"/>
            <person name="Walter F."/>
            <person name="Albersmeier A."/>
            <person name="Kalinowski J."/>
            <person name="Ruckert C."/>
        </authorList>
    </citation>
    <scope>NUCLEOTIDE SEQUENCE [LARGE SCALE GENOMIC DNA]</scope>
    <source>
        <strain evidence="2 3">CGMCC 1.9161</strain>
    </source>
</reference>
<dbReference type="Proteomes" id="UP000600449">
    <property type="component" value="Unassembled WGS sequence"/>
</dbReference>
<evidence type="ECO:0000256" key="1">
    <source>
        <dbReference type="SAM" id="MobiDB-lite"/>
    </source>
</evidence>
<gene>
    <name evidence="2" type="ORF">GCM10011322_13880</name>
</gene>
<evidence type="ECO:0000313" key="3">
    <source>
        <dbReference type="Proteomes" id="UP000600449"/>
    </source>
</evidence>
<sequence>MRVDVNEAKDRLEELIDRAAAGEFVAIEARDGSVAQLSLYGSKPARVATDPAERDRIIREIQARVAAKRLPPGPPAERAADFLYDEETGLPI</sequence>
<dbReference type="EMBL" id="BMMF01000004">
    <property type="protein sequence ID" value="GGK28658.1"/>
    <property type="molecule type" value="Genomic_DNA"/>
</dbReference>
<keyword evidence="3" id="KW-1185">Reference proteome</keyword>
<organism evidence="2 3">
    <name type="scientific">Salinarimonas ramus</name>
    <dbReference type="NCBI Taxonomy" id="690164"/>
    <lineage>
        <taxon>Bacteria</taxon>
        <taxon>Pseudomonadati</taxon>
        <taxon>Pseudomonadota</taxon>
        <taxon>Alphaproteobacteria</taxon>
        <taxon>Hyphomicrobiales</taxon>
        <taxon>Salinarimonadaceae</taxon>
        <taxon>Salinarimonas</taxon>
    </lineage>
</organism>
<evidence type="ECO:0008006" key="4">
    <source>
        <dbReference type="Google" id="ProtNLM"/>
    </source>
</evidence>
<dbReference type="RefSeq" id="WP_188911082.1">
    <property type="nucleotide sequence ID" value="NZ_BMMF01000004.1"/>
</dbReference>
<evidence type="ECO:0000313" key="2">
    <source>
        <dbReference type="EMBL" id="GGK28658.1"/>
    </source>
</evidence>
<protein>
    <recommendedName>
        <fullName evidence="4">Antitoxin</fullName>
    </recommendedName>
</protein>
<dbReference type="AlphaFoldDB" id="A0A917Q5D4"/>
<proteinExistence type="predicted"/>
<accession>A0A917Q5D4</accession>
<name>A0A917Q5D4_9HYPH</name>
<feature type="compositionally biased region" description="Acidic residues" evidence="1">
    <location>
        <begin position="83"/>
        <end position="92"/>
    </location>
</feature>